<gene>
    <name evidence="1" type="ORF">G3A44_17630</name>
</gene>
<keyword evidence="1" id="KW-0378">Hydrolase</keyword>
<dbReference type="SUPFAM" id="SSF109604">
    <property type="entry name" value="HD-domain/PDEase-like"/>
    <property type="match status" value="1"/>
</dbReference>
<dbReference type="Pfam" id="PF13487">
    <property type="entry name" value="HD_5"/>
    <property type="match status" value="1"/>
</dbReference>
<dbReference type="Proteomes" id="UP000484255">
    <property type="component" value="Unassembled WGS sequence"/>
</dbReference>
<proteinExistence type="predicted"/>
<dbReference type="GO" id="GO:0016787">
    <property type="term" value="F:hydrolase activity"/>
    <property type="evidence" value="ECO:0007669"/>
    <property type="project" value="UniProtKB-KW"/>
</dbReference>
<dbReference type="EMBL" id="JAAGOH010000026">
    <property type="protein sequence ID" value="NDY93017.1"/>
    <property type="molecule type" value="Genomic_DNA"/>
</dbReference>
<organism evidence="1 2">
    <name type="scientific">Ideonella livida</name>
    <dbReference type="NCBI Taxonomy" id="2707176"/>
    <lineage>
        <taxon>Bacteria</taxon>
        <taxon>Pseudomonadati</taxon>
        <taxon>Pseudomonadota</taxon>
        <taxon>Betaproteobacteria</taxon>
        <taxon>Burkholderiales</taxon>
        <taxon>Sphaerotilaceae</taxon>
        <taxon>Ideonella</taxon>
    </lineage>
</organism>
<accession>A0A7C9PIQ3</accession>
<comment type="caution">
    <text evidence="1">The sequence shown here is derived from an EMBL/GenBank/DDBJ whole genome shotgun (WGS) entry which is preliminary data.</text>
</comment>
<reference evidence="1 2" key="1">
    <citation type="submission" date="2020-02" db="EMBL/GenBank/DDBJ databases">
        <title>Ideonella bacterium strain TBM-1.</title>
        <authorList>
            <person name="Chen W.-M."/>
        </authorList>
    </citation>
    <scope>NUCLEOTIDE SEQUENCE [LARGE SCALE GENOMIC DNA]</scope>
    <source>
        <strain evidence="1 2">TBM-1</strain>
    </source>
</reference>
<name>A0A7C9PIQ3_9BURK</name>
<dbReference type="AlphaFoldDB" id="A0A7C9PIQ3"/>
<evidence type="ECO:0000313" key="2">
    <source>
        <dbReference type="Proteomes" id="UP000484255"/>
    </source>
</evidence>
<protein>
    <submittedName>
        <fullName evidence="1">Phosphohydrolase</fullName>
    </submittedName>
</protein>
<dbReference type="PANTHER" id="PTHR43155:SF2">
    <property type="entry name" value="CYCLIC DI-GMP PHOSPHODIESTERASE PA4108"/>
    <property type="match status" value="1"/>
</dbReference>
<keyword evidence="2" id="KW-1185">Reference proteome</keyword>
<evidence type="ECO:0000313" key="1">
    <source>
        <dbReference type="EMBL" id="NDY93017.1"/>
    </source>
</evidence>
<dbReference type="RefSeq" id="WP_163459069.1">
    <property type="nucleotide sequence ID" value="NZ_JAAGOH010000026.1"/>
</dbReference>
<dbReference type="Gene3D" id="1.10.3210.10">
    <property type="entry name" value="Hypothetical protein af1432"/>
    <property type="match status" value="1"/>
</dbReference>
<sequence length="321" mass="34316">MTTPAIPQAGSSPVLAPPLQRWQAWQALGHDLESLLLQPRAQPDFLSRIQALARTLDRLMVEDDNLGVFEAIRISPDKLARYGVLHSLHTAVVAWLVASRKEWSVERRRVLVQAALTMNIAVTSLQTTLALQPGGMQPGQQAQMRQHPLEGMRLLQSLGVGDEEWLDAVAQHHEQPKGKGYPMGLETCSEMADVLRTCDVFCAKMSPRAGRVALLSPTAAAAIFRHRSANYFGATVVTTLGLYPPGSLVALGSGEQAMVLRRTPNPHGPLVAMLTDPSGQPLPAPQPAVAGTARVAKVRGPGQDAGLAGLFPPEVVLAASA</sequence>
<dbReference type="PANTHER" id="PTHR43155">
    <property type="entry name" value="CYCLIC DI-GMP PHOSPHODIESTERASE PA4108-RELATED"/>
    <property type="match status" value="1"/>
</dbReference>